<protein>
    <submittedName>
        <fullName evidence="1">Uncharacterized protein</fullName>
    </submittedName>
</protein>
<evidence type="ECO:0000313" key="1">
    <source>
        <dbReference type="EMBL" id="MDY0404622.1"/>
    </source>
</evidence>
<proteinExistence type="predicted"/>
<reference evidence="1 2" key="1">
    <citation type="submission" date="2023-10" db="EMBL/GenBank/DDBJ databases">
        <title>179-bfca-hs.</title>
        <authorList>
            <person name="Miliotis G."/>
            <person name="Sengupta P."/>
            <person name="Hameed A."/>
            <person name="Chuvochina M."/>
            <person name="Mcdonagh F."/>
            <person name="Simpson A.C."/>
            <person name="Singh N.K."/>
            <person name="Rekha P.D."/>
            <person name="Raman K."/>
            <person name="Hugenholtz P."/>
            <person name="Venkateswaran K."/>
        </authorList>
    </citation>
    <scope>NUCLEOTIDE SEQUENCE [LARGE SCALE GENOMIC DNA]</scope>
    <source>
        <strain evidence="1 2">179-BFC-A-HS</strain>
    </source>
</reference>
<accession>A0ABU5CFH6</accession>
<name>A0ABU5CFH6_9BACI</name>
<keyword evidence="2" id="KW-1185">Reference proteome</keyword>
<dbReference type="RefSeq" id="WP_320384248.1">
    <property type="nucleotide sequence ID" value="NZ_JAROCA020000001.1"/>
</dbReference>
<evidence type="ECO:0000313" key="2">
    <source>
        <dbReference type="Proteomes" id="UP001228376"/>
    </source>
</evidence>
<dbReference type="Proteomes" id="UP001228376">
    <property type="component" value="Unassembled WGS sequence"/>
</dbReference>
<dbReference type="EMBL" id="JAROCA020000001">
    <property type="protein sequence ID" value="MDY0404622.1"/>
    <property type="molecule type" value="Genomic_DNA"/>
</dbReference>
<organism evidence="1 2">
    <name type="scientific">Tigheibacillus jepli</name>
    <dbReference type="NCBI Taxonomy" id="3035914"/>
    <lineage>
        <taxon>Bacteria</taxon>
        <taxon>Bacillati</taxon>
        <taxon>Bacillota</taxon>
        <taxon>Bacilli</taxon>
        <taxon>Bacillales</taxon>
        <taxon>Bacillaceae</taxon>
        <taxon>Tigheibacillus</taxon>
    </lineage>
</organism>
<comment type="caution">
    <text evidence="1">The sequence shown here is derived from an EMBL/GenBank/DDBJ whole genome shotgun (WGS) entry which is preliminary data.</text>
</comment>
<gene>
    <name evidence="1" type="ORF">P5G51_003655</name>
</gene>
<sequence>MEITKKYSGISKEINKARKKSLNESQTLLYLSESFMDPKRLPGLLLNESPIPFISGMVKSNIGGTMYSQYMGGGLPIWNGLF</sequence>